<feature type="chain" id="PRO_5032823284" evidence="2">
    <location>
        <begin position="23"/>
        <end position="212"/>
    </location>
</feature>
<sequence>MTTFIAAVVIVLIQQHIQLAFAVSCSANPCNLIAGSFDATNGYCCYDVPPYNTDAVCTCPNAASVLNGPCRTGVSPNQGVCNRTCINGGVCNIVNGQQVCWCTLGYSGSFCELQGISARCATGVCQAGTCVEQTIGASQFAYCHCNPGWRGQTCNQCYFTCTQAGVFPDTAYCSIGRYFYCPSAGSAPISAMCPDGQKFDRTSNSCSTTATC</sequence>
<reference evidence="5" key="1">
    <citation type="submission" date="2021-02" db="EMBL/GenBank/DDBJ databases">
        <authorList>
            <person name="Nowell W R."/>
        </authorList>
    </citation>
    <scope>NUCLEOTIDE SEQUENCE</scope>
</reference>
<dbReference type="InterPro" id="IPR000742">
    <property type="entry name" value="EGF"/>
</dbReference>
<dbReference type="PROSITE" id="PS50940">
    <property type="entry name" value="CHIT_BIND_II"/>
    <property type="match status" value="1"/>
</dbReference>
<evidence type="ECO:0000256" key="1">
    <source>
        <dbReference type="PROSITE-ProRule" id="PRU00076"/>
    </source>
</evidence>
<feature type="signal peptide" evidence="2">
    <location>
        <begin position="1"/>
        <end position="22"/>
    </location>
</feature>
<evidence type="ECO:0000313" key="5">
    <source>
        <dbReference type="EMBL" id="CAF1308378.1"/>
    </source>
</evidence>
<dbReference type="Gene3D" id="2.10.25.10">
    <property type="entry name" value="Laminin"/>
    <property type="match status" value="1"/>
</dbReference>
<comment type="caution">
    <text evidence="5">The sequence shown here is derived from an EMBL/GenBank/DDBJ whole genome shotgun (WGS) entry which is preliminary data.</text>
</comment>
<dbReference type="PROSITE" id="PS01186">
    <property type="entry name" value="EGF_2"/>
    <property type="match status" value="1"/>
</dbReference>
<dbReference type="InterPro" id="IPR002557">
    <property type="entry name" value="Chitin-bd_dom"/>
</dbReference>
<dbReference type="GO" id="GO:0008061">
    <property type="term" value="F:chitin binding"/>
    <property type="evidence" value="ECO:0007669"/>
    <property type="project" value="InterPro"/>
</dbReference>
<dbReference type="SMART" id="SM00181">
    <property type="entry name" value="EGF"/>
    <property type="match status" value="2"/>
</dbReference>
<feature type="disulfide bond" evidence="1">
    <location>
        <begin position="145"/>
        <end position="154"/>
    </location>
</feature>
<keyword evidence="2" id="KW-0732">Signal</keyword>
<gene>
    <name evidence="5" type="ORF">XAT740_LOCUS29246</name>
</gene>
<dbReference type="SUPFAM" id="SSF57196">
    <property type="entry name" value="EGF/Laminin"/>
    <property type="match status" value="1"/>
</dbReference>
<evidence type="ECO:0000259" key="3">
    <source>
        <dbReference type="PROSITE" id="PS50026"/>
    </source>
</evidence>
<feature type="disulfide bond" evidence="1">
    <location>
        <begin position="81"/>
        <end position="91"/>
    </location>
</feature>
<name>A0A815E065_ADIRI</name>
<keyword evidence="1" id="KW-1015">Disulfide bond</keyword>
<evidence type="ECO:0000313" key="6">
    <source>
        <dbReference type="Proteomes" id="UP000663828"/>
    </source>
</evidence>
<organism evidence="5 6">
    <name type="scientific">Adineta ricciae</name>
    <name type="common">Rotifer</name>
    <dbReference type="NCBI Taxonomy" id="249248"/>
    <lineage>
        <taxon>Eukaryota</taxon>
        <taxon>Metazoa</taxon>
        <taxon>Spiralia</taxon>
        <taxon>Gnathifera</taxon>
        <taxon>Rotifera</taxon>
        <taxon>Eurotatoria</taxon>
        <taxon>Bdelloidea</taxon>
        <taxon>Adinetida</taxon>
        <taxon>Adinetidae</taxon>
        <taxon>Adineta</taxon>
    </lineage>
</organism>
<accession>A0A815E065</accession>
<dbReference type="PROSITE" id="PS00022">
    <property type="entry name" value="EGF_1"/>
    <property type="match status" value="2"/>
</dbReference>
<evidence type="ECO:0000259" key="4">
    <source>
        <dbReference type="PROSITE" id="PS50940"/>
    </source>
</evidence>
<dbReference type="Proteomes" id="UP000663828">
    <property type="component" value="Unassembled WGS sequence"/>
</dbReference>
<feature type="domain" description="EGF-like" evidence="3">
    <location>
        <begin position="77"/>
        <end position="112"/>
    </location>
</feature>
<dbReference type="AlphaFoldDB" id="A0A815E065"/>
<feature type="domain" description="EGF-like" evidence="3">
    <location>
        <begin position="116"/>
        <end position="155"/>
    </location>
</feature>
<proteinExistence type="predicted"/>
<feature type="domain" description="Chitin-binding type-2" evidence="4">
    <location>
        <begin position="158"/>
        <end position="212"/>
    </location>
</feature>
<evidence type="ECO:0000256" key="2">
    <source>
        <dbReference type="SAM" id="SignalP"/>
    </source>
</evidence>
<dbReference type="GO" id="GO:0005576">
    <property type="term" value="C:extracellular region"/>
    <property type="evidence" value="ECO:0007669"/>
    <property type="project" value="InterPro"/>
</dbReference>
<keyword evidence="6" id="KW-1185">Reference proteome</keyword>
<keyword evidence="1" id="KW-0245">EGF-like domain</keyword>
<dbReference type="EMBL" id="CAJNOR010002538">
    <property type="protein sequence ID" value="CAF1308378.1"/>
    <property type="molecule type" value="Genomic_DNA"/>
</dbReference>
<comment type="caution">
    <text evidence="1">Lacks conserved residue(s) required for the propagation of feature annotation.</text>
</comment>
<feature type="disulfide bond" evidence="1">
    <location>
        <begin position="120"/>
        <end position="130"/>
    </location>
</feature>
<feature type="disulfide bond" evidence="1">
    <location>
        <begin position="102"/>
        <end position="111"/>
    </location>
</feature>
<protein>
    <submittedName>
        <fullName evidence="5">Uncharacterized protein</fullName>
    </submittedName>
</protein>
<dbReference type="PROSITE" id="PS50026">
    <property type="entry name" value="EGF_3"/>
    <property type="match status" value="2"/>
</dbReference>